<organism evidence="2 3">
    <name type="scientific">Algoriphagus limi</name>
    <dbReference type="NCBI Taxonomy" id="2975273"/>
    <lineage>
        <taxon>Bacteria</taxon>
        <taxon>Pseudomonadati</taxon>
        <taxon>Bacteroidota</taxon>
        <taxon>Cytophagia</taxon>
        <taxon>Cytophagales</taxon>
        <taxon>Cyclobacteriaceae</taxon>
        <taxon>Algoriphagus</taxon>
    </lineage>
</organism>
<dbReference type="RefSeq" id="WP_259412859.1">
    <property type="nucleotide sequence ID" value="NZ_JANWGH010000001.1"/>
</dbReference>
<proteinExistence type="predicted"/>
<name>A0ABT2G1N7_9BACT</name>
<dbReference type="GO" id="GO:0032259">
    <property type="term" value="P:methylation"/>
    <property type="evidence" value="ECO:0007669"/>
    <property type="project" value="UniProtKB-KW"/>
</dbReference>
<dbReference type="EMBL" id="JANWGH010000001">
    <property type="protein sequence ID" value="MCS5489184.1"/>
    <property type="molecule type" value="Genomic_DNA"/>
</dbReference>
<gene>
    <name evidence="2" type="ORF">NY014_02010</name>
</gene>
<dbReference type="CDD" id="cd02440">
    <property type="entry name" value="AdoMet_MTases"/>
    <property type="match status" value="1"/>
</dbReference>
<keyword evidence="1" id="KW-0808">Transferase</keyword>
<sequence length="217" mass="25556">MKTSDKKYDEKYYNSVYKTHLNKSGYSLKLSSFWMYNIFTYYGFDLKDKKILDFGCGPGHLTDSINADCFDVSEYAKQKLKDKGRFFFELRSEIPQNYYDYILSSHSLEHSIEPNIELKRLYESLKDNGYLFLCLPIESSPGQKVFHQDIHKHMYCWNFQTITNLLIESDFSIVIQDIIHGPTGLKYLNNFKMIRSLGRIKSHFPSIFVVAQKNNVK</sequence>
<dbReference type="GO" id="GO:0008168">
    <property type="term" value="F:methyltransferase activity"/>
    <property type="evidence" value="ECO:0007669"/>
    <property type="project" value="UniProtKB-KW"/>
</dbReference>
<evidence type="ECO:0000256" key="1">
    <source>
        <dbReference type="ARBA" id="ARBA00022679"/>
    </source>
</evidence>
<accession>A0ABT2G1N7</accession>
<dbReference type="PANTHER" id="PTHR43861:SF3">
    <property type="entry name" value="PUTATIVE (AFU_ORTHOLOGUE AFUA_2G14390)-RELATED"/>
    <property type="match status" value="1"/>
</dbReference>
<keyword evidence="2" id="KW-0489">Methyltransferase</keyword>
<protein>
    <submittedName>
        <fullName evidence="2">Class I SAM-dependent methyltransferase</fullName>
    </submittedName>
</protein>
<dbReference type="PANTHER" id="PTHR43861">
    <property type="entry name" value="TRANS-ACONITATE 2-METHYLTRANSFERASE-RELATED"/>
    <property type="match status" value="1"/>
</dbReference>
<comment type="caution">
    <text evidence="2">The sequence shown here is derived from an EMBL/GenBank/DDBJ whole genome shotgun (WGS) entry which is preliminary data.</text>
</comment>
<evidence type="ECO:0000313" key="3">
    <source>
        <dbReference type="Proteomes" id="UP001206788"/>
    </source>
</evidence>
<reference evidence="2 3" key="1">
    <citation type="submission" date="2022-08" db="EMBL/GenBank/DDBJ databases">
        <title>Algoriphagus sp. CAU 1643 isolated from mud.</title>
        <authorList>
            <person name="Kim W."/>
        </authorList>
    </citation>
    <scope>NUCLEOTIDE SEQUENCE [LARGE SCALE GENOMIC DNA]</scope>
    <source>
        <strain evidence="2 3">CAU 1643</strain>
    </source>
</reference>
<dbReference type="SUPFAM" id="SSF53335">
    <property type="entry name" value="S-adenosyl-L-methionine-dependent methyltransferases"/>
    <property type="match status" value="1"/>
</dbReference>
<keyword evidence="3" id="KW-1185">Reference proteome</keyword>
<evidence type="ECO:0000313" key="2">
    <source>
        <dbReference type="EMBL" id="MCS5489184.1"/>
    </source>
</evidence>
<dbReference type="Proteomes" id="UP001206788">
    <property type="component" value="Unassembled WGS sequence"/>
</dbReference>
<dbReference type="Gene3D" id="3.40.50.150">
    <property type="entry name" value="Vaccinia Virus protein VP39"/>
    <property type="match status" value="1"/>
</dbReference>
<dbReference type="InterPro" id="IPR029063">
    <property type="entry name" value="SAM-dependent_MTases_sf"/>
</dbReference>
<dbReference type="Pfam" id="PF13489">
    <property type="entry name" value="Methyltransf_23"/>
    <property type="match status" value="1"/>
</dbReference>